<dbReference type="GO" id="GO:0046872">
    <property type="term" value="F:metal ion binding"/>
    <property type="evidence" value="ECO:0007669"/>
    <property type="project" value="UniProtKB-KW"/>
</dbReference>
<keyword evidence="4" id="KW-0408">Iron</keyword>
<evidence type="ECO:0000256" key="1">
    <source>
        <dbReference type="ARBA" id="ARBA00001962"/>
    </source>
</evidence>
<dbReference type="InterPro" id="IPR008775">
    <property type="entry name" value="Phytyl_CoA_dOase-like"/>
</dbReference>
<dbReference type="EMBL" id="JAANBB010000110">
    <property type="protein sequence ID" value="KAF7549931.1"/>
    <property type="molecule type" value="Genomic_DNA"/>
</dbReference>
<dbReference type="PANTHER" id="PTHR20883:SF15">
    <property type="entry name" value="PHYTANOYL-COA DIOXYGENASE DOMAIN-CONTAINING PROTEIN 1"/>
    <property type="match status" value="1"/>
</dbReference>
<comment type="caution">
    <text evidence="5">The sequence shown here is derived from an EMBL/GenBank/DDBJ whole genome shotgun (WGS) entry which is preliminary data.</text>
</comment>
<dbReference type="AlphaFoldDB" id="A0A9P5H9S0"/>
<proteinExistence type="inferred from homology"/>
<dbReference type="SUPFAM" id="SSF51197">
    <property type="entry name" value="Clavaminate synthase-like"/>
    <property type="match status" value="1"/>
</dbReference>
<reference evidence="5" key="1">
    <citation type="submission" date="2020-03" db="EMBL/GenBank/DDBJ databases">
        <title>Draft Genome Sequence of Cylindrodendrum hubeiense.</title>
        <authorList>
            <person name="Buettner E."/>
            <person name="Kellner H."/>
        </authorList>
    </citation>
    <scope>NUCLEOTIDE SEQUENCE</scope>
    <source>
        <strain evidence="5">IHI 201604</strain>
    </source>
</reference>
<evidence type="ECO:0000256" key="3">
    <source>
        <dbReference type="ARBA" id="ARBA00022723"/>
    </source>
</evidence>
<dbReference type="Proteomes" id="UP000722485">
    <property type="component" value="Unassembled WGS sequence"/>
</dbReference>
<dbReference type="PANTHER" id="PTHR20883">
    <property type="entry name" value="PHYTANOYL-COA DIOXYGENASE DOMAIN CONTAINING 1"/>
    <property type="match status" value="1"/>
</dbReference>
<sequence>MKAAPGKEGAQAEESAVREYYLRKPKPLPSDPTLRSYVEQVQKDGYVVIPNAFTEAQALEAIAEIDRLHGNAPKVGRDSFDGFRTNRIFSLLGKTRVFDKFVVLPQVLALNDFFLDEDYLIYIMETIVINPGERNQTLHHDDSVTHLPRPRPPVTAAIMVVLDDYTELNGATRIIPGSHKWASDRLGTDKETISAVCPRGSVVYFLGTTWHSGGANRSSMPRHAATIQYCQPYIRPLENLMLSVDPRRALSGEIPKKIVDMMGYRSAVPFIGYADGMNPKKATKRMIRRLEQPIDYSPPTFASEPGEKEARVLSHLQGLGNGRWVVGGRSTTNPTVIS</sequence>
<dbReference type="OrthoDB" id="445007at2759"/>
<evidence type="ECO:0000256" key="2">
    <source>
        <dbReference type="ARBA" id="ARBA00005830"/>
    </source>
</evidence>
<accession>A0A9P5H9S0</accession>
<gene>
    <name evidence="5" type="ORF">G7Z17_g6067</name>
</gene>
<keyword evidence="6" id="KW-1185">Reference proteome</keyword>
<comment type="cofactor">
    <cofactor evidence="1">
        <name>Fe cation</name>
        <dbReference type="ChEBI" id="CHEBI:24875"/>
    </cofactor>
</comment>
<protein>
    <recommendedName>
        <fullName evidence="7">Phytanoyl-CoA dioxygenase</fullName>
    </recommendedName>
</protein>
<comment type="similarity">
    <text evidence="2">Belongs to the PhyH family.</text>
</comment>
<dbReference type="Pfam" id="PF05721">
    <property type="entry name" value="PhyH"/>
    <property type="match status" value="1"/>
</dbReference>
<evidence type="ECO:0000313" key="6">
    <source>
        <dbReference type="Proteomes" id="UP000722485"/>
    </source>
</evidence>
<keyword evidence="3" id="KW-0479">Metal-binding</keyword>
<organism evidence="5 6">
    <name type="scientific">Cylindrodendrum hubeiense</name>
    <dbReference type="NCBI Taxonomy" id="595255"/>
    <lineage>
        <taxon>Eukaryota</taxon>
        <taxon>Fungi</taxon>
        <taxon>Dikarya</taxon>
        <taxon>Ascomycota</taxon>
        <taxon>Pezizomycotina</taxon>
        <taxon>Sordariomycetes</taxon>
        <taxon>Hypocreomycetidae</taxon>
        <taxon>Hypocreales</taxon>
        <taxon>Nectriaceae</taxon>
        <taxon>Cylindrodendrum</taxon>
    </lineage>
</organism>
<dbReference type="Gene3D" id="2.60.120.620">
    <property type="entry name" value="q2cbj1_9rhob like domain"/>
    <property type="match status" value="1"/>
</dbReference>
<name>A0A9P5H9S0_9HYPO</name>
<evidence type="ECO:0000256" key="4">
    <source>
        <dbReference type="ARBA" id="ARBA00023004"/>
    </source>
</evidence>
<evidence type="ECO:0008006" key="7">
    <source>
        <dbReference type="Google" id="ProtNLM"/>
    </source>
</evidence>
<evidence type="ECO:0000313" key="5">
    <source>
        <dbReference type="EMBL" id="KAF7549931.1"/>
    </source>
</evidence>